<keyword evidence="2" id="KW-1185">Reference proteome</keyword>
<accession>A0A8R1Z681</accession>
<reference evidence="2" key="1">
    <citation type="journal article" date="2008" name="Nat. Genet.">
        <title>The Pristionchus pacificus genome provides a unique perspective on nematode lifestyle and parasitism.</title>
        <authorList>
            <person name="Dieterich C."/>
            <person name="Clifton S.W."/>
            <person name="Schuster L.N."/>
            <person name="Chinwalla A."/>
            <person name="Delehaunty K."/>
            <person name="Dinkelacker I."/>
            <person name="Fulton L."/>
            <person name="Fulton R."/>
            <person name="Godfrey J."/>
            <person name="Minx P."/>
            <person name="Mitreva M."/>
            <person name="Roeseler W."/>
            <person name="Tian H."/>
            <person name="Witte H."/>
            <person name="Yang S.P."/>
            <person name="Wilson R.K."/>
            <person name="Sommer R.J."/>
        </authorList>
    </citation>
    <scope>NUCLEOTIDE SEQUENCE [LARGE SCALE GENOMIC DNA]</scope>
    <source>
        <strain evidence="2">PS312</strain>
    </source>
</reference>
<protein>
    <submittedName>
        <fullName evidence="1">Uncharacterized protein</fullName>
    </submittedName>
</protein>
<name>A0A2A6C089_PRIPA</name>
<organism evidence="1 2">
    <name type="scientific">Pristionchus pacificus</name>
    <name type="common">Parasitic nematode worm</name>
    <dbReference type="NCBI Taxonomy" id="54126"/>
    <lineage>
        <taxon>Eukaryota</taxon>
        <taxon>Metazoa</taxon>
        <taxon>Ecdysozoa</taxon>
        <taxon>Nematoda</taxon>
        <taxon>Chromadorea</taxon>
        <taxon>Rhabditida</taxon>
        <taxon>Rhabditina</taxon>
        <taxon>Diplogasteromorpha</taxon>
        <taxon>Diplogasteroidea</taxon>
        <taxon>Neodiplogasteridae</taxon>
        <taxon>Pristionchus</taxon>
    </lineage>
</organism>
<gene>
    <name evidence="1" type="primary">WBGene00284206</name>
</gene>
<dbReference type="EnsemblMetazoa" id="PPA45837.1">
    <property type="protein sequence ID" value="PPA45837.1"/>
    <property type="gene ID" value="WBGene00284206"/>
</dbReference>
<proteinExistence type="predicted"/>
<sequence length="121" mass="13607">MQPTPNKVSELKKPLFAFVLKVILYEITIWSHIGRRIETPALARQLQISRATSHWLIEVAAELAQDRYASIREAVTDLASNLEFSKLGSKIKDQFAYRSVESSLEGASLGGGYENIVSRER</sequence>
<reference evidence="1" key="2">
    <citation type="submission" date="2022-06" db="UniProtKB">
        <authorList>
            <consortium name="EnsemblMetazoa"/>
        </authorList>
    </citation>
    <scope>IDENTIFICATION</scope>
    <source>
        <strain evidence="1">PS312</strain>
    </source>
</reference>
<evidence type="ECO:0000313" key="1">
    <source>
        <dbReference type="EnsemblMetazoa" id="PPA45837.1"/>
    </source>
</evidence>
<dbReference type="Proteomes" id="UP000005239">
    <property type="component" value="Unassembled WGS sequence"/>
</dbReference>
<dbReference type="AlphaFoldDB" id="A0A2A6C089"/>
<evidence type="ECO:0000313" key="2">
    <source>
        <dbReference type="Proteomes" id="UP000005239"/>
    </source>
</evidence>
<accession>A0A2A6C089</accession>